<dbReference type="RefSeq" id="WP_073612123.1">
    <property type="nucleotide sequence ID" value="NZ_FRFE01000003.1"/>
</dbReference>
<dbReference type="InterPro" id="IPR000415">
    <property type="entry name" value="Nitroreductase-like"/>
</dbReference>
<evidence type="ECO:0000256" key="5">
    <source>
        <dbReference type="PIRNR" id="PIRNR005426"/>
    </source>
</evidence>
<proteinExistence type="inferred from homology"/>
<protein>
    <submittedName>
        <fullName evidence="7">FMN reductase (NADPH)</fullName>
    </submittedName>
</protein>
<dbReference type="PIRSF" id="PIRSF005426">
    <property type="entry name" value="Frp"/>
    <property type="match status" value="1"/>
</dbReference>
<feature type="domain" description="Nitroreductase" evidence="6">
    <location>
        <begin position="8"/>
        <end position="172"/>
    </location>
</feature>
<dbReference type="SUPFAM" id="SSF55469">
    <property type="entry name" value="FMN-dependent nitroreductase-like"/>
    <property type="match status" value="1"/>
</dbReference>
<dbReference type="InterPro" id="IPR029479">
    <property type="entry name" value="Nitroreductase"/>
</dbReference>
<dbReference type="GO" id="GO:0016491">
    <property type="term" value="F:oxidoreductase activity"/>
    <property type="evidence" value="ECO:0007669"/>
    <property type="project" value="UniProtKB-UniRule"/>
</dbReference>
<evidence type="ECO:0000259" key="6">
    <source>
        <dbReference type="Pfam" id="PF00881"/>
    </source>
</evidence>
<dbReference type="InterPro" id="IPR016446">
    <property type="entry name" value="Flavin_OxRdtase_Frp"/>
</dbReference>
<keyword evidence="8" id="KW-1185">Reference proteome</keyword>
<dbReference type="PANTHER" id="PTHR43425">
    <property type="entry name" value="OXYGEN-INSENSITIVE NADPH NITROREDUCTASE"/>
    <property type="match status" value="1"/>
</dbReference>
<dbReference type="PANTHER" id="PTHR43425:SF2">
    <property type="entry name" value="OXYGEN-INSENSITIVE NADPH NITROREDUCTASE"/>
    <property type="match status" value="1"/>
</dbReference>
<dbReference type="EMBL" id="FRFE01000003">
    <property type="protein sequence ID" value="SHO44477.1"/>
    <property type="molecule type" value="Genomic_DNA"/>
</dbReference>
<keyword evidence="4 5" id="KW-0560">Oxidoreductase</keyword>
<dbReference type="AlphaFoldDB" id="A0A1M7XZ85"/>
<keyword evidence="3 5" id="KW-0288">FMN</keyword>
<sequence length="263" mass="30002">MNSTIETILKRRSLRVFADESITEKEKALIIRCAMRAPTAGNMMLYSILEVADQKKKERLAVTCDDQPFIAKAPLVLIFLADMQRWYDYYDHSRVEEFCGENGLEYPRPAEADLLLASCDALIAAQNAVIAAESLGIGSCYIGDIMENYEIHRDMFDLPSLVFPVTMLCFGHYRQVPDAPSVIPRFAEKAIHFTDRYQRFSNEELGEIFENRYAIQFAAEKYLQNATNIGQHFYLKKTGSDFFKEMRRSVGVAVANWCGRSGE</sequence>
<accession>A0A1M7XZ85</accession>
<keyword evidence="2 5" id="KW-0285">Flavoprotein</keyword>
<name>A0A1M7XZ85_9BACT</name>
<evidence type="ECO:0000256" key="1">
    <source>
        <dbReference type="ARBA" id="ARBA00008366"/>
    </source>
</evidence>
<evidence type="ECO:0000256" key="4">
    <source>
        <dbReference type="ARBA" id="ARBA00023002"/>
    </source>
</evidence>
<keyword evidence="5" id="KW-0521">NADP</keyword>
<reference evidence="7 8" key="1">
    <citation type="submission" date="2016-12" db="EMBL/GenBank/DDBJ databases">
        <authorList>
            <person name="Song W.-J."/>
            <person name="Kurnit D.M."/>
        </authorList>
    </citation>
    <scope>NUCLEOTIDE SEQUENCE [LARGE SCALE GENOMIC DNA]</scope>
    <source>
        <strain evidence="7 8">DSM 18488</strain>
    </source>
</reference>
<dbReference type="STRING" id="1121416.SAMN02745220_00760"/>
<evidence type="ECO:0000313" key="8">
    <source>
        <dbReference type="Proteomes" id="UP000184603"/>
    </source>
</evidence>
<gene>
    <name evidence="7" type="ORF">SAMN02745220_00760</name>
</gene>
<evidence type="ECO:0000313" key="7">
    <source>
        <dbReference type="EMBL" id="SHO44477.1"/>
    </source>
</evidence>
<dbReference type="OrthoDB" id="3181400at2"/>
<dbReference type="Pfam" id="PF00881">
    <property type="entry name" value="Nitroreductase"/>
    <property type="match status" value="1"/>
</dbReference>
<comment type="similarity">
    <text evidence="1 5">Belongs to the flavin oxidoreductase frp family.</text>
</comment>
<evidence type="ECO:0000256" key="3">
    <source>
        <dbReference type="ARBA" id="ARBA00022643"/>
    </source>
</evidence>
<organism evidence="7 8">
    <name type="scientific">Desulfopila aestuarii DSM 18488</name>
    <dbReference type="NCBI Taxonomy" id="1121416"/>
    <lineage>
        <taxon>Bacteria</taxon>
        <taxon>Pseudomonadati</taxon>
        <taxon>Thermodesulfobacteriota</taxon>
        <taxon>Desulfobulbia</taxon>
        <taxon>Desulfobulbales</taxon>
        <taxon>Desulfocapsaceae</taxon>
        <taxon>Desulfopila</taxon>
    </lineage>
</organism>
<evidence type="ECO:0000256" key="2">
    <source>
        <dbReference type="ARBA" id="ARBA00022630"/>
    </source>
</evidence>
<dbReference type="Proteomes" id="UP000184603">
    <property type="component" value="Unassembled WGS sequence"/>
</dbReference>
<dbReference type="Gene3D" id="3.40.109.10">
    <property type="entry name" value="NADH Oxidase"/>
    <property type="match status" value="1"/>
</dbReference>